<feature type="chain" id="PRO_5008275762" evidence="1">
    <location>
        <begin position="18"/>
        <end position="153"/>
    </location>
</feature>
<sequence>MKLAVLVATFTASVVSALPMGNTTLSTSWAPRGRAAPTAAGCLSTTLLWGVQRMTPYPDGTPRVKNTFVLFIETSKDYITKLGHITREYGRDYQQCDTKGLICVRFDGWREKNPRVAMNYNLKWYHHTIENGKNADGPVGPARETFEYWDCVD</sequence>
<protein>
    <submittedName>
        <fullName evidence="2">Uncharacterized protein</fullName>
    </submittedName>
</protein>
<reference evidence="2 3" key="1">
    <citation type="submission" date="2016-05" db="EMBL/GenBank/DDBJ databases">
        <title>Genome sequencing reveals origins of a unique bacterial endosymbiosis in the earliest lineages of terrestrial Fungi.</title>
        <authorList>
            <consortium name="DOE Joint Genome Institute"/>
            <person name="Uehling J."/>
            <person name="Gryganskyi A."/>
            <person name="Hameed K."/>
            <person name="Tschaplinski T."/>
            <person name="Misztal P."/>
            <person name="Wu S."/>
            <person name="Desiro A."/>
            <person name="Vande Pol N."/>
            <person name="Du Z.-Y."/>
            <person name="Zienkiewicz A."/>
            <person name="Zienkiewicz K."/>
            <person name="Morin E."/>
            <person name="Tisserant E."/>
            <person name="Splivallo R."/>
            <person name="Hainaut M."/>
            <person name="Henrissat B."/>
            <person name="Ohm R."/>
            <person name="Kuo A."/>
            <person name="Yan J."/>
            <person name="Lipzen A."/>
            <person name="Nolan M."/>
            <person name="Labutti K."/>
            <person name="Barry K."/>
            <person name="Goldstein A."/>
            <person name="Labbe J."/>
            <person name="Schadt C."/>
            <person name="Tuskan G."/>
            <person name="Grigoriev I."/>
            <person name="Martin F."/>
            <person name="Vilgalys R."/>
            <person name="Bonito G."/>
        </authorList>
    </citation>
    <scope>NUCLEOTIDE SEQUENCE [LARGE SCALE GENOMIC DNA]</scope>
    <source>
        <strain evidence="2 3">AG-77</strain>
    </source>
</reference>
<dbReference type="AlphaFoldDB" id="A0A197JB48"/>
<evidence type="ECO:0000313" key="2">
    <source>
        <dbReference type="EMBL" id="OAQ22337.1"/>
    </source>
</evidence>
<accession>A0A197JB48</accession>
<name>A0A197JB48_9FUNG</name>
<dbReference type="EMBL" id="KV442177">
    <property type="protein sequence ID" value="OAQ22337.1"/>
    <property type="molecule type" value="Genomic_DNA"/>
</dbReference>
<dbReference type="Proteomes" id="UP000078512">
    <property type="component" value="Unassembled WGS sequence"/>
</dbReference>
<keyword evidence="3" id="KW-1185">Reference proteome</keyword>
<keyword evidence="1" id="KW-0732">Signal</keyword>
<organism evidence="2 3">
    <name type="scientific">Linnemannia elongata AG-77</name>
    <dbReference type="NCBI Taxonomy" id="1314771"/>
    <lineage>
        <taxon>Eukaryota</taxon>
        <taxon>Fungi</taxon>
        <taxon>Fungi incertae sedis</taxon>
        <taxon>Mucoromycota</taxon>
        <taxon>Mortierellomycotina</taxon>
        <taxon>Mortierellomycetes</taxon>
        <taxon>Mortierellales</taxon>
        <taxon>Mortierellaceae</taxon>
        <taxon>Linnemannia</taxon>
    </lineage>
</organism>
<evidence type="ECO:0000313" key="3">
    <source>
        <dbReference type="Proteomes" id="UP000078512"/>
    </source>
</evidence>
<gene>
    <name evidence="2" type="ORF">K457DRAFT_26153</name>
</gene>
<evidence type="ECO:0000256" key="1">
    <source>
        <dbReference type="SAM" id="SignalP"/>
    </source>
</evidence>
<feature type="signal peptide" evidence="1">
    <location>
        <begin position="1"/>
        <end position="17"/>
    </location>
</feature>
<proteinExistence type="predicted"/>
<dbReference type="OrthoDB" id="10313600at2759"/>